<dbReference type="Proteomes" id="UP000789860">
    <property type="component" value="Unassembled WGS sequence"/>
</dbReference>
<dbReference type="EMBL" id="CAJVPM010008297">
    <property type="protein sequence ID" value="CAG8554037.1"/>
    <property type="molecule type" value="Genomic_DNA"/>
</dbReference>
<accession>A0ACA9LY21</accession>
<comment type="caution">
    <text evidence="1">The sequence shown here is derived from an EMBL/GenBank/DDBJ whole genome shotgun (WGS) entry which is preliminary data.</text>
</comment>
<organism evidence="1 2">
    <name type="scientific">Scutellospora calospora</name>
    <dbReference type="NCBI Taxonomy" id="85575"/>
    <lineage>
        <taxon>Eukaryota</taxon>
        <taxon>Fungi</taxon>
        <taxon>Fungi incertae sedis</taxon>
        <taxon>Mucoromycota</taxon>
        <taxon>Glomeromycotina</taxon>
        <taxon>Glomeromycetes</taxon>
        <taxon>Diversisporales</taxon>
        <taxon>Gigasporaceae</taxon>
        <taxon>Scutellospora</taxon>
    </lineage>
</organism>
<reference evidence="1" key="1">
    <citation type="submission" date="2021-06" db="EMBL/GenBank/DDBJ databases">
        <authorList>
            <person name="Kallberg Y."/>
            <person name="Tangrot J."/>
            <person name="Rosling A."/>
        </authorList>
    </citation>
    <scope>NUCLEOTIDE SEQUENCE</scope>
    <source>
        <strain evidence="1">AU212A</strain>
    </source>
</reference>
<evidence type="ECO:0000313" key="1">
    <source>
        <dbReference type="EMBL" id="CAG8554037.1"/>
    </source>
</evidence>
<sequence length="245" mass="28947">EVQSEKYKDSNCKQYTCFDCRGKVMIRVDTVLSIAKVNIYHNCLHLQPDHCVKMLSKILEEIRKYMYLTTIELTNHLHRQEFDISKYLHKRIYYWKSIANKYQYQRYDDLFLSSCKLLKEYESQDFYKFLEIQDIESTSIAFTTPLLKNINDQNIKVTEAYIDITYKTACGRYELYSIIVYIKGAGFLIAYIFMDTTKSVNSSTSTEKCSQILESFLEHIKSYNIHPLFAFTNKDFAKINAISNV</sequence>
<proteinExistence type="predicted"/>
<name>A0ACA9LY21_9GLOM</name>
<gene>
    <name evidence="1" type="ORF">SCALOS_LOCUS5280</name>
</gene>
<feature type="non-terminal residue" evidence="1">
    <location>
        <position position="1"/>
    </location>
</feature>
<keyword evidence="2" id="KW-1185">Reference proteome</keyword>
<evidence type="ECO:0000313" key="2">
    <source>
        <dbReference type="Proteomes" id="UP000789860"/>
    </source>
</evidence>
<protein>
    <submittedName>
        <fullName evidence="1">4286_t:CDS:1</fullName>
    </submittedName>
</protein>